<evidence type="ECO:0000256" key="1">
    <source>
        <dbReference type="SAM" id="MobiDB-lite"/>
    </source>
</evidence>
<feature type="non-terminal residue" evidence="2">
    <location>
        <position position="520"/>
    </location>
</feature>
<proteinExistence type="predicted"/>
<evidence type="ECO:0000313" key="3">
    <source>
        <dbReference type="Proteomes" id="UP000027456"/>
    </source>
</evidence>
<feature type="compositionally biased region" description="Basic residues" evidence="1">
    <location>
        <begin position="156"/>
        <end position="169"/>
    </location>
</feature>
<dbReference type="EMBL" id="AZST01001347">
    <property type="protein sequence ID" value="KEP45989.1"/>
    <property type="molecule type" value="Genomic_DNA"/>
</dbReference>
<dbReference type="OrthoDB" id="3244758at2759"/>
<feature type="region of interest" description="Disordered" evidence="1">
    <location>
        <begin position="37"/>
        <end position="61"/>
    </location>
</feature>
<dbReference type="AlphaFoldDB" id="A0A074RGU1"/>
<name>A0A074RGU1_9AGAM</name>
<feature type="region of interest" description="Disordered" evidence="1">
    <location>
        <begin position="293"/>
        <end position="320"/>
    </location>
</feature>
<dbReference type="HOGENOM" id="CLU_525405_0_0_1"/>
<reference evidence="2 3" key="1">
    <citation type="submission" date="2013-12" db="EMBL/GenBank/DDBJ databases">
        <authorList>
            <person name="Cubeta M."/>
            <person name="Pakala S."/>
            <person name="Fedorova N."/>
            <person name="Thomas E."/>
            <person name="Dean R."/>
            <person name="Jabaji S."/>
            <person name="Neate S."/>
            <person name="Toda T."/>
            <person name="Tavantzis S."/>
            <person name="Vilgalys R."/>
            <person name="Bharathan N."/>
            <person name="Pakala S."/>
            <person name="Losada L.S."/>
            <person name="Zafar N."/>
            <person name="Nierman W."/>
        </authorList>
    </citation>
    <scope>NUCLEOTIDE SEQUENCE [LARGE SCALE GENOMIC DNA]</scope>
    <source>
        <strain evidence="2 3">123E</strain>
    </source>
</reference>
<evidence type="ECO:0000313" key="2">
    <source>
        <dbReference type="EMBL" id="KEP45989.1"/>
    </source>
</evidence>
<comment type="caution">
    <text evidence="2">The sequence shown here is derived from an EMBL/GenBank/DDBJ whole genome shotgun (WGS) entry which is preliminary data.</text>
</comment>
<dbReference type="Proteomes" id="UP000027456">
    <property type="component" value="Unassembled WGS sequence"/>
</dbReference>
<keyword evidence="3" id="KW-1185">Reference proteome</keyword>
<feature type="compositionally biased region" description="Low complexity" evidence="1">
    <location>
        <begin position="46"/>
        <end position="61"/>
    </location>
</feature>
<protein>
    <submittedName>
        <fullName evidence="2">Uncharacterized protein</fullName>
    </submittedName>
</protein>
<feature type="region of interest" description="Disordered" evidence="1">
    <location>
        <begin position="154"/>
        <end position="193"/>
    </location>
</feature>
<sequence>MMSSDSPPPEHDLFPPSAQYDQFSSYNALGLDLPANHPSLPVAVRSPSSTSSATQPATYYATTPHPSGYVRALMSDGLSIGPTSVPPSTSFGFEYLLSEPSPTYPLRPITPAAALLAQPSVASSAGGVSAPPQPPTVLPALAATLQFTVPLSVASKRGRQKTKPRKRKRIEQASPNDSDEEERTFPPQESRVRPNMLLAPSYTAPKNIQSATQHLAVVRPAPSNSDNDEEMANAACSLSKGDEEVVESLYEEPRGGDTVDLRRLCDLVHKILEDQAGLSHSVQQIDARTRRMITDPQNPPTAGGTHVSPPEPPPPVNWDQDIQYNAPAGRRRRAARRVLIMGLIRETIFWLLSRNSVHDPLPPPLPPGLRVPTKPNYGVRWQESSKSIFNLLAANVVAQTIVAEQPGMLSTIEVEELPTMVSKHIKYLCRCYKDQNREDTEDFNTRRLNRCAAGTRKRQLFATRLQVLDMFPESLGAHRHLIAHLGVDGTSSDEEEPKGSGVYKIKNKPQLSSKVTLLKR</sequence>
<organism evidence="2 3">
    <name type="scientific">Rhizoctonia solani 123E</name>
    <dbReference type="NCBI Taxonomy" id="1423351"/>
    <lineage>
        <taxon>Eukaryota</taxon>
        <taxon>Fungi</taxon>
        <taxon>Dikarya</taxon>
        <taxon>Basidiomycota</taxon>
        <taxon>Agaricomycotina</taxon>
        <taxon>Agaricomycetes</taxon>
        <taxon>Cantharellales</taxon>
        <taxon>Ceratobasidiaceae</taxon>
        <taxon>Rhizoctonia</taxon>
    </lineage>
</organism>
<gene>
    <name evidence="2" type="ORF">V565_225650</name>
</gene>
<accession>A0A074RGU1</accession>